<dbReference type="Proteomes" id="UP001501391">
    <property type="component" value="Unassembled WGS sequence"/>
</dbReference>
<feature type="domain" description="Tetrapyrrole methylase" evidence="6">
    <location>
        <begin position="15"/>
        <end position="182"/>
    </location>
</feature>
<dbReference type="Pfam" id="PF13649">
    <property type="entry name" value="Methyltransf_25"/>
    <property type="match status" value="1"/>
</dbReference>
<keyword evidence="3" id="KW-0489">Methyltransferase</keyword>
<feature type="domain" description="Methyltransferase" evidence="7">
    <location>
        <begin position="262"/>
        <end position="322"/>
    </location>
</feature>
<evidence type="ECO:0000256" key="5">
    <source>
        <dbReference type="ARBA" id="ARBA00022691"/>
    </source>
</evidence>
<dbReference type="SUPFAM" id="SSF53335">
    <property type="entry name" value="S-adenosyl-L-methionine-dependent methyltransferases"/>
    <property type="match status" value="1"/>
</dbReference>
<reference evidence="9" key="1">
    <citation type="journal article" date="2019" name="Int. J. Syst. Evol. Microbiol.">
        <title>The Global Catalogue of Microorganisms (GCM) 10K type strain sequencing project: providing services to taxonomists for standard genome sequencing and annotation.</title>
        <authorList>
            <consortium name="The Broad Institute Genomics Platform"/>
            <consortium name="The Broad Institute Genome Sequencing Center for Infectious Disease"/>
            <person name="Wu L."/>
            <person name="Ma J."/>
        </authorList>
    </citation>
    <scope>NUCLEOTIDE SEQUENCE [LARGE SCALE GENOMIC DNA]</scope>
    <source>
        <strain evidence="9">JCM 14924</strain>
    </source>
</reference>
<evidence type="ECO:0000256" key="4">
    <source>
        <dbReference type="ARBA" id="ARBA00022679"/>
    </source>
</evidence>
<proteinExistence type="predicted"/>
<dbReference type="InterPro" id="IPR035996">
    <property type="entry name" value="4pyrrol_Methylase_sf"/>
</dbReference>
<comment type="caution">
    <text evidence="8">The sequence shown here is derived from an EMBL/GenBank/DDBJ whole genome shotgun (WGS) entry which is preliminary data.</text>
</comment>
<dbReference type="InterPro" id="IPR012818">
    <property type="entry name" value="CbiE"/>
</dbReference>
<evidence type="ECO:0000313" key="8">
    <source>
        <dbReference type="EMBL" id="GAA2197209.1"/>
    </source>
</evidence>
<dbReference type="PIRSF" id="PIRSF036428">
    <property type="entry name" value="CobL"/>
    <property type="match status" value="1"/>
</dbReference>
<keyword evidence="2" id="KW-0169">Cobalamin biosynthesis</keyword>
<keyword evidence="5" id="KW-0949">S-adenosyl-L-methionine</keyword>
<evidence type="ECO:0000256" key="2">
    <source>
        <dbReference type="ARBA" id="ARBA00022573"/>
    </source>
</evidence>
<evidence type="ECO:0000313" key="9">
    <source>
        <dbReference type="Proteomes" id="UP001501391"/>
    </source>
</evidence>
<dbReference type="RefSeq" id="WP_086698963.1">
    <property type="nucleotide sequence ID" value="NZ_BAAAOQ010000011.1"/>
</dbReference>
<dbReference type="PANTHER" id="PTHR43182">
    <property type="entry name" value="COBALT-PRECORRIN-6B C(15)-METHYLTRANSFERASE (DECARBOXYLATING)"/>
    <property type="match status" value="1"/>
</dbReference>
<dbReference type="InterPro" id="IPR041698">
    <property type="entry name" value="Methyltransf_25"/>
</dbReference>
<dbReference type="Pfam" id="PF00590">
    <property type="entry name" value="TP_methylase"/>
    <property type="match status" value="1"/>
</dbReference>
<dbReference type="SUPFAM" id="SSF53790">
    <property type="entry name" value="Tetrapyrrole methylase"/>
    <property type="match status" value="1"/>
</dbReference>
<dbReference type="InterPro" id="IPR006365">
    <property type="entry name" value="Cbl_synth_CobL"/>
</dbReference>
<keyword evidence="9" id="KW-1185">Reference proteome</keyword>
<dbReference type="CDD" id="cd11644">
    <property type="entry name" value="Precorrin-6Y-MT"/>
    <property type="match status" value="1"/>
</dbReference>
<dbReference type="NCBIfam" id="TIGR02467">
    <property type="entry name" value="CbiE"/>
    <property type="match status" value="1"/>
</dbReference>
<keyword evidence="4" id="KW-0808">Transferase</keyword>
<dbReference type="InterPro" id="IPR014777">
    <property type="entry name" value="4pyrrole_Mease_sub1"/>
</dbReference>
<dbReference type="InterPro" id="IPR029063">
    <property type="entry name" value="SAM-dependent_MTases_sf"/>
</dbReference>
<comment type="pathway">
    <text evidence="1">Cofactor biosynthesis; adenosylcobalamin biosynthesis.</text>
</comment>
<evidence type="ECO:0000256" key="3">
    <source>
        <dbReference type="ARBA" id="ARBA00022603"/>
    </source>
</evidence>
<evidence type="ECO:0000259" key="6">
    <source>
        <dbReference type="Pfam" id="PF00590"/>
    </source>
</evidence>
<gene>
    <name evidence="8" type="primary">cbiE</name>
    <name evidence="8" type="ORF">GCM10009787_34700</name>
</gene>
<dbReference type="Gene3D" id="3.40.1010.10">
    <property type="entry name" value="Cobalt-precorrin-4 Transmethylase, Domain 1"/>
    <property type="match status" value="1"/>
</dbReference>
<evidence type="ECO:0000259" key="7">
    <source>
        <dbReference type="Pfam" id="PF13649"/>
    </source>
</evidence>
<sequence length="407" mass="42098">MADRVTVIGWDGSPLTDAARAALGAATLVAGAAHHLALPEVPPAAERIRLGSLALAARRIAAHRGTAVVLADGDPGFFGVVRTLRAPEFGLEVEVVPAVSSVAAAFARAGMPWDDAQVVVAHPRTLRRAVNVCRAHTKVAVLTAPGAGPAELGLLLEGVHRTFVICEELGTEREQVSVVTSDKAADHTWRDPNVVIVIGGPAGAGEGGGWIAGRDPGAGPRGWVQPDESYGAGPAGGLGEGETQLLRAAQLARLGPRVGDLVWDIGCGSGAFATEAARAGAAVIAVDHDPTACARTEGAARRFGVQLQIVHGSAPHVLENLPEPDVVRVGGGGPAVVSAVADRRPQRIVTHAATRDVAERVGRDLTEHGYRVECALLQSVELDTRAWTETERNVAFLLSGVLPDRAP</sequence>
<name>A0ABP5NC22_9ACTN</name>
<dbReference type="Gene3D" id="3.40.50.150">
    <property type="entry name" value="Vaccinia Virus protein VP39"/>
    <property type="match status" value="1"/>
</dbReference>
<dbReference type="InterPro" id="IPR050714">
    <property type="entry name" value="Cobalamin_biosynth_MTase"/>
</dbReference>
<dbReference type="Gene3D" id="3.30.950.10">
    <property type="entry name" value="Methyltransferase, Cobalt-precorrin-4 Transmethylase, Domain 2"/>
    <property type="match status" value="1"/>
</dbReference>
<dbReference type="PANTHER" id="PTHR43182:SF1">
    <property type="entry name" value="COBALT-PRECORRIN-7 C(5)-METHYLTRANSFERASE"/>
    <property type="match status" value="1"/>
</dbReference>
<dbReference type="InterPro" id="IPR014776">
    <property type="entry name" value="4pyrrole_Mease_sub2"/>
</dbReference>
<protein>
    <submittedName>
        <fullName evidence="8">Precorrin-6y C5,15-methyltransferase (Decarboxylating) subunit CbiE</fullName>
    </submittedName>
</protein>
<dbReference type="EMBL" id="BAAAOQ010000011">
    <property type="protein sequence ID" value="GAA2197209.1"/>
    <property type="molecule type" value="Genomic_DNA"/>
</dbReference>
<evidence type="ECO:0000256" key="1">
    <source>
        <dbReference type="ARBA" id="ARBA00004953"/>
    </source>
</evidence>
<dbReference type="InterPro" id="IPR000878">
    <property type="entry name" value="4pyrrol_Mease"/>
</dbReference>
<organism evidence="8 9">
    <name type="scientific">Streptomyces bangladeshensis</name>
    <dbReference type="NCBI Taxonomy" id="295352"/>
    <lineage>
        <taxon>Bacteria</taxon>
        <taxon>Bacillati</taxon>
        <taxon>Actinomycetota</taxon>
        <taxon>Actinomycetes</taxon>
        <taxon>Kitasatosporales</taxon>
        <taxon>Streptomycetaceae</taxon>
        <taxon>Streptomyces</taxon>
    </lineage>
</organism>
<accession>A0ABP5NC22</accession>